<sequence>MRIAVVILAGGQGRRIGGNKPLRVLAGRTLLNRAVEQARQWSGLVFVAVRDRPQAAGTESFSILDEPGIEGPLAGLAAALREAKALGCDGLLTIPADMPFLPTDLPGRLASAVSGHQAAIAASGGHLHPVCGLWPTSALQYVPGYLSTGNRSLRGFAEAVGYVVVEWPADPADPFFNINAAEDLAAAEQRLR</sequence>
<comment type="domain">
    <text evidence="8">The N-terminal domain determines nucleotide recognition and specific binding, while the C-terminal domain determines the specific binding to the target protein.</text>
</comment>
<dbReference type="PANTHER" id="PTHR19136">
    <property type="entry name" value="MOLYBDENUM COFACTOR GUANYLYLTRANSFERASE"/>
    <property type="match status" value="1"/>
</dbReference>
<keyword evidence="4 8" id="KW-0547">Nucleotide-binding</keyword>
<keyword evidence="3 8" id="KW-0479">Metal-binding</keyword>
<feature type="binding site" evidence="8">
    <location>
        <position position="97"/>
    </location>
    <ligand>
        <name>Mg(2+)</name>
        <dbReference type="ChEBI" id="CHEBI:18420"/>
    </ligand>
</feature>
<dbReference type="Proteomes" id="UP000515971">
    <property type="component" value="Chromosome"/>
</dbReference>
<dbReference type="GO" id="GO:0005737">
    <property type="term" value="C:cytoplasm"/>
    <property type="evidence" value="ECO:0007669"/>
    <property type="project" value="UniProtKB-SubCell"/>
</dbReference>
<dbReference type="GO" id="GO:1902758">
    <property type="term" value="P:bis(molybdopterin guanine dinucleotide)molybdenum biosynthetic process"/>
    <property type="evidence" value="ECO:0007669"/>
    <property type="project" value="TreeGrafter"/>
</dbReference>
<dbReference type="InterPro" id="IPR025877">
    <property type="entry name" value="MobA-like_NTP_Trfase"/>
</dbReference>
<evidence type="ECO:0000256" key="1">
    <source>
        <dbReference type="ARBA" id="ARBA00022490"/>
    </source>
</evidence>
<keyword evidence="5 8" id="KW-0460">Magnesium</keyword>
<feature type="domain" description="MobA-like NTP transferase" evidence="9">
    <location>
        <begin position="5"/>
        <end position="154"/>
    </location>
</feature>
<evidence type="ECO:0000256" key="6">
    <source>
        <dbReference type="ARBA" id="ARBA00023134"/>
    </source>
</evidence>
<protein>
    <recommendedName>
        <fullName evidence="8">Molybdenum cofactor guanylyltransferase</fullName>
        <shortName evidence="8">MoCo guanylyltransferase</shortName>
        <ecNumber evidence="8">2.7.7.77</ecNumber>
    </recommendedName>
    <alternativeName>
        <fullName evidence="8">GTP:molybdopterin guanylyltransferase</fullName>
    </alternativeName>
    <alternativeName>
        <fullName evidence="8">Mo-MPT guanylyltransferase</fullName>
    </alternativeName>
    <alternativeName>
        <fullName evidence="8">Molybdopterin guanylyltransferase</fullName>
    </alternativeName>
    <alternativeName>
        <fullName evidence="8">Molybdopterin-guanine dinucleotide synthase</fullName>
        <shortName evidence="8">MGD synthase</shortName>
    </alternativeName>
</protein>
<comment type="catalytic activity">
    <reaction evidence="8">
        <text>Mo-molybdopterin + GTP + H(+) = Mo-molybdopterin guanine dinucleotide + diphosphate</text>
        <dbReference type="Rhea" id="RHEA:34243"/>
        <dbReference type="ChEBI" id="CHEBI:15378"/>
        <dbReference type="ChEBI" id="CHEBI:33019"/>
        <dbReference type="ChEBI" id="CHEBI:37565"/>
        <dbReference type="ChEBI" id="CHEBI:71302"/>
        <dbReference type="ChEBI" id="CHEBI:71310"/>
        <dbReference type="EC" id="2.7.7.77"/>
    </reaction>
</comment>
<dbReference type="GO" id="GO:0061603">
    <property type="term" value="F:molybdenum cofactor guanylyltransferase activity"/>
    <property type="evidence" value="ECO:0007669"/>
    <property type="project" value="UniProtKB-EC"/>
</dbReference>
<reference evidence="10 11" key="1">
    <citation type="submission" date="2020-08" db="EMBL/GenBank/DDBJ databases">
        <title>Genome sequence of Sphingomonas lutea KCTC 23642T.</title>
        <authorList>
            <person name="Hyun D.-W."/>
            <person name="Bae J.-W."/>
        </authorList>
    </citation>
    <scope>NUCLEOTIDE SEQUENCE [LARGE SCALE GENOMIC DNA]</scope>
    <source>
        <strain evidence="10 11">KCTC 23642</strain>
    </source>
</reference>
<evidence type="ECO:0000256" key="5">
    <source>
        <dbReference type="ARBA" id="ARBA00022842"/>
    </source>
</evidence>
<comment type="function">
    <text evidence="8">Transfers a GMP moiety from GTP to Mo-molybdopterin (Mo-MPT) cofactor (Moco or molybdenum cofactor) to form Mo-molybdopterin guanine dinucleotide (Mo-MGD) cofactor.</text>
</comment>
<feature type="binding site" evidence="8">
    <location>
        <position position="20"/>
    </location>
    <ligand>
        <name>GTP</name>
        <dbReference type="ChEBI" id="CHEBI:37565"/>
    </ligand>
</feature>
<dbReference type="SUPFAM" id="SSF53448">
    <property type="entry name" value="Nucleotide-diphospho-sugar transferases"/>
    <property type="match status" value="1"/>
</dbReference>
<feature type="binding site" evidence="8">
    <location>
        <position position="97"/>
    </location>
    <ligand>
        <name>GTP</name>
        <dbReference type="ChEBI" id="CHEBI:37565"/>
    </ligand>
</feature>
<comment type="similarity">
    <text evidence="8">Belongs to the MobA family.</text>
</comment>
<comment type="cofactor">
    <cofactor evidence="8">
        <name>Mg(2+)</name>
        <dbReference type="ChEBI" id="CHEBI:18420"/>
    </cofactor>
</comment>
<keyword evidence="1 8" id="KW-0963">Cytoplasm</keyword>
<feature type="binding site" evidence="8">
    <location>
        <begin position="8"/>
        <end position="10"/>
    </location>
    <ligand>
        <name>GTP</name>
        <dbReference type="ChEBI" id="CHEBI:37565"/>
    </ligand>
</feature>
<keyword evidence="10" id="KW-0548">Nucleotidyltransferase</keyword>
<dbReference type="InterPro" id="IPR029044">
    <property type="entry name" value="Nucleotide-diphossugar_trans"/>
</dbReference>
<keyword evidence="2 8" id="KW-0808">Transferase</keyword>
<dbReference type="HAMAP" id="MF_00316">
    <property type="entry name" value="MobA"/>
    <property type="match status" value="1"/>
</dbReference>
<comment type="subcellular location">
    <subcellularLocation>
        <location evidence="8">Cytoplasm</location>
    </subcellularLocation>
</comment>
<accession>A0A7G9SGA4</accession>
<gene>
    <name evidence="8" type="primary">mobA</name>
    <name evidence="10" type="ORF">H9L13_09455</name>
</gene>
<dbReference type="RefSeq" id="WP_187537471.1">
    <property type="nucleotide sequence ID" value="NZ_BAABJT010000001.1"/>
</dbReference>
<comment type="subunit">
    <text evidence="8">Monomer.</text>
</comment>
<dbReference type="AlphaFoldDB" id="A0A7G9SGA4"/>
<keyword evidence="6 8" id="KW-0342">GTP-binding</keyword>
<dbReference type="Pfam" id="PF12804">
    <property type="entry name" value="NTP_transf_3"/>
    <property type="match status" value="1"/>
</dbReference>
<dbReference type="Gene3D" id="3.90.550.10">
    <property type="entry name" value="Spore Coat Polysaccharide Biosynthesis Protein SpsA, Chain A"/>
    <property type="match status" value="1"/>
</dbReference>
<evidence type="ECO:0000259" key="9">
    <source>
        <dbReference type="Pfam" id="PF12804"/>
    </source>
</evidence>
<organism evidence="10 11">
    <name type="scientific">Sphingomonas lutea</name>
    <dbReference type="NCBI Taxonomy" id="1045317"/>
    <lineage>
        <taxon>Bacteria</taxon>
        <taxon>Pseudomonadati</taxon>
        <taxon>Pseudomonadota</taxon>
        <taxon>Alphaproteobacteria</taxon>
        <taxon>Sphingomonadales</taxon>
        <taxon>Sphingomonadaceae</taxon>
        <taxon>Sphingomonas</taxon>
    </lineage>
</organism>
<keyword evidence="11" id="KW-1185">Reference proteome</keyword>
<evidence type="ECO:0000313" key="10">
    <source>
        <dbReference type="EMBL" id="QNN66879.1"/>
    </source>
</evidence>
<evidence type="ECO:0000256" key="3">
    <source>
        <dbReference type="ARBA" id="ARBA00022723"/>
    </source>
</evidence>
<dbReference type="GO" id="GO:0005525">
    <property type="term" value="F:GTP binding"/>
    <property type="evidence" value="ECO:0007669"/>
    <property type="project" value="UniProtKB-UniRule"/>
</dbReference>
<keyword evidence="7 8" id="KW-0501">Molybdenum cofactor biosynthesis</keyword>
<dbReference type="EC" id="2.7.7.77" evidence="8"/>
<dbReference type="GO" id="GO:0046872">
    <property type="term" value="F:metal ion binding"/>
    <property type="evidence" value="ECO:0007669"/>
    <property type="project" value="UniProtKB-KW"/>
</dbReference>
<name>A0A7G9SGA4_9SPHN</name>
<evidence type="ECO:0000313" key="11">
    <source>
        <dbReference type="Proteomes" id="UP000515971"/>
    </source>
</evidence>
<dbReference type="InterPro" id="IPR013482">
    <property type="entry name" value="Molybde_CF_guanTrfase"/>
</dbReference>
<evidence type="ECO:0000256" key="2">
    <source>
        <dbReference type="ARBA" id="ARBA00022679"/>
    </source>
</evidence>
<dbReference type="EMBL" id="CP060718">
    <property type="protein sequence ID" value="QNN66879.1"/>
    <property type="molecule type" value="Genomic_DNA"/>
</dbReference>
<evidence type="ECO:0000256" key="4">
    <source>
        <dbReference type="ARBA" id="ARBA00022741"/>
    </source>
</evidence>
<evidence type="ECO:0000256" key="7">
    <source>
        <dbReference type="ARBA" id="ARBA00023150"/>
    </source>
</evidence>
<dbReference type="PANTHER" id="PTHR19136:SF81">
    <property type="entry name" value="MOLYBDENUM COFACTOR GUANYLYLTRANSFERASE"/>
    <property type="match status" value="1"/>
</dbReference>
<proteinExistence type="inferred from homology"/>
<dbReference type="CDD" id="cd02503">
    <property type="entry name" value="MobA"/>
    <property type="match status" value="1"/>
</dbReference>
<evidence type="ECO:0000256" key="8">
    <source>
        <dbReference type="HAMAP-Rule" id="MF_00316"/>
    </source>
</evidence>
<dbReference type="KEGG" id="slut:H9L13_09455"/>
<comment type="caution">
    <text evidence="8">Lacks conserved residue(s) required for the propagation of feature annotation.</text>
</comment>